<feature type="compositionally biased region" description="Basic and acidic residues" evidence="1">
    <location>
        <begin position="36"/>
        <end position="56"/>
    </location>
</feature>
<evidence type="ECO:0000313" key="2">
    <source>
        <dbReference type="EMBL" id="EXB53012.1"/>
    </source>
</evidence>
<name>W9QSA9_9ROSA</name>
<organism evidence="2 3">
    <name type="scientific">Morus notabilis</name>
    <dbReference type="NCBI Taxonomy" id="981085"/>
    <lineage>
        <taxon>Eukaryota</taxon>
        <taxon>Viridiplantae</taxon>
        <taxon>Streptophyta</taxon>
        <taxon>Embryophyta</taxon>
        <taxon>Tracheophyta</taxon>
        <taxon>Spermatophyta</taxon>
        <taxon>Magnoliopsida</taxon>
        <taxon>eudicotyledons</taxon>
        <taxon>Gunneridae</taxon>
        <taxon>Pentapetalae</taxon>
        <taxon>rosids</taxon>
        <taxon>fabids</taxon>
        <taxon>Rosales</taxon>
        <taxon>Moraceae</taxon>
        <taxon>Moreae</taxon>
        <taxon>Morus</taxon>
    </lineage>
</organism>
<keyword evidence="3" id="KW-1185">Reference proteome</keyword>
<feature type="compositionally biased region" description="Basic and acidic residues" evidence="1">
    <location>
        <begin position="67"/>
        <end position="78"/>
    </location>
</feature>
<evidence type="ECO:0000256" key="1">
    <source>
        <dbReference type="SAM" id="MobiDB-lite"/>
    </source>
</evidence>
<dbReference type="Proteomes" id="UP000030645">
    <property type="component" value="Unassembled WGS sequence"/>
</dbReference>
<reference evidence="3" key="1">
    <citation type="submission" date="2013-01" db="EMBL/GenBank/DDBJ databases">
        <title>Draft Genome Sequence of a Mulberry Tree, Morus notabilis C.K. Schneid.</title>
        <authorList>
            <person name="He N."/>
            <person name="Zhao S."/>
        </authorList>
    </citation>
    <scope>NUCLEOTIDE SEQUENCE</scope>
</reference>
<protein>
    <submittedName>
        <fullName evidence="2">Uncharacterized protein</fullName>
    </submittedName>
</protein>
<dbReference type="AlphaFoldDB" id="W9QSA9"/>
<dbReference type="eggNOG" id="KOG2402">
    <property type="taxonomic scope" value="Eukaryota"/>
</dbReference>
<evidence type="ECO:0000313" key="3">
    <source>
        <dbReference type="Proteomes" id="UP000030645"/>
    </source>
</evidence>
<accession>W9QSA9</accession>
<sequence>MTDLENLLLEAAGRMTAAKRNCHSVSSSRRQSGGAHLDDGNDSGDKDSDDNHDYMSKRPASQVPLKKRYEATEGEHYQGSDGEDNFGVEDSANSDVDSDLYRDEDDKKRLAEMIELEREMILSDRAIKKDEKSLKEKLKLKLDDVKSKQSRKKKLPLTSALGARSSSRTADRTAAMDSALN</sequence>
<proteinExistence type="predicted"/>
<dbReference type="EMBL" id="KE344077">
    <property type="protein sequence ID" value="EXB53012.1"/>
    <property type="molecule type" value="Genomic_DNA"/>
</dbReference>
<feature type="region of interest" description="Disordered" evidence="1">
    <location>
        <begin position="16"/>
        <end position="105"/>
    </location>
</feature>
<dbReference type="STRING" id="981085.W9QSA9"/>
<gene>
    <name evidence="2" type="ORF">L484_018896</name>
</gene>
<feature type="region of interest" description="Disordered" evidence="1">
    <location>
        <begin position="145"/>
        <end position="181"/>
    </location>
</feature>